<feature type="transmembrane region" description="Helical" evidence="5">
    <location>
        <begin position="339"/>
        <end position="357"/>
    </location>
</feature>
<feature type="transmembrane region" description="Helical" evidence="5">
    <location>
        <begin position="9"/>
        <end position="29"/>
    </location>
</feature>
<keyword evidence="4 5" id="KW-0472">Membrane</keyword>
<evidence type="ECO:0000313" key="7">
    <source>
        <dbReference type="EMBL" id="SCQ19352.1"/>
    </source>
</evidence>
<comment type="subcellular location">
    <subcellularLocation>
        <location evidence="1">Membrane</location>
        <topology evidence="1">Multi-pass membrane protein</topology>
    </subcellularLocation>
</comment>
<gene>
    <name evidence="7" type="ORF">TFUB20_00671</name>
</gene>
<proteinExistence type="predicted"/>
<feature type="transmembrane region" description="Helical" evidence="5">
    <location>
        <begin position="364"/>
        <end position="386"/>
    </location>
</feature>
<name>A0A1D3UGS9_TANFO</name>
<dbReference type="AlphaFoldDB" id="A0A1D3UGS9"/>
<reference evidence="7 8" key="1">
    <citation type="submission" date="2016-09" db="EMBL/GenBank/DDBJ databases">
        <authorList>
            <person name="Capua I."/>
            <person name="De Benedictis P."/>
            <person name="Joannis T."/>
            <person name="Lombin L.H."/>
            <person name="Cattoli G."/>
        </authorList>
    </citation>
    <scope>NUCLEOTIDE SEQUENCE [LARGE SCALE GENOMIC DNA]</scope>
    <source>
        <strain evidence="7 8">UB20</strain>
    </source>
</reference>
<evidence type="ECO:0000313" key="8">
    <source>
        <dbReference type="Proteomes" id="UP000182057"/>
    </source>
</evidence>
<dbReference type="EMBL" id="FMMM01000025">
    <property type="protein sequence ID" value="SCQ19352.1"/>
    <property type="molecule type" value="Genomic_DNA"/>
</dbReference>
<feature type="transmembrane region" description="Helical" evidence="5">
    <location>
        <begin position="282"/>
        <end position="302"/>
    </location>
</feature>
<evidence type="ECO:0000256" key="3">
    <source>
        <dbReference type="ARBA" id="ARBA00022989"/>
    </source>
</evidence>
<dbReference type="InterPro" id="IPR013525">
    <property type="entry name" value="ABC2_TM"/>
</dbReference>
<evidence type="ECO:0000256" key="4">
    <source>
        <dbReference type="ARBA" id="ARBA00023136"/>
    </source>
</evidence>
<evidence type="ECO:0000256" key="5">
    <source>
        <dbReference type="SAM" id="Phobius"/>
    </source>
</evidence>
<protein>
    <submittedName>
        <fullName evidence="7">ABC-2 family transporter protein</fullName>
    </submittedName>
</protein>
<feature type="transmembrane region" description="Helical" evidence="5">
    <location>
        <begin position="218"/>
        <end position="246"/>
    </location>
</feature>
<feature type="transmembrane region" description="Helical" evidence="5">
    <location>
        <begin position="164"/>
        <end position="184"/>
    </location>
</feature>
<organism evidence="7 8">
    <name type="scientific">Tannerella forsythia</name>
    <name type="common">Bacteroides forsythus</name>
    <dbReference type="NCBI Taxonomy" id="28112"/>
    <lineage>
        <taxon>Bacteria</taxon>
        <taxon>Pseudomonadati</taxon>
        <taxon>Bacteroidota</taxon>
        <taxon>Bacteroidia</taxon>
        <taxon>Bacteroidales</taxon>
        <taxon>Tannerellaceae</taxon>
        <taxon>Tannerella</taxon>
    </lineage>
</organism>
<dbReference type="GO" id="GO:0140359">
    <property type="term" value="F:ABC-type transporter activity"/>
    <property type="evidence" value="ECO:0007669"/>
    <property type="project" value="InterPro"/>
</dbReference>
<evidence type="ECO:0000259" key="6">
    <source>
        <dbReference type="Pfam" id="PF12698"/>
    </source>
</evidence>
<dbReference type="Pfam" id="PF12698">
    <property type="entry name" value="ABC2_membrane_3"/>
    <property type="match status" value="1"/>
</dbReference>
<feature type="domain" description="ABC-2 type transporter transmembrane" evidence="6">
    <location>
        <begin position="14"/>
        <end position="383"/>
    </location>
</feature>
<evidence type="ECO:0000256" key="1">
    <source>
        <dbReference type="ARBA" id="ARBA00004141"/>
    </source>
</evidence>
<dbReference type="Proteomes" id="UP000182057">
    <property type="component" value="Unassembled WGS sequence"/>
</dbReference>
<accession>A0A1D3UGS9</accession>
<dbReference type="GO" id="GO:0016020">
    <property type="term" value="C:membrane"/>
    <property type="evidence" value="ECO:0007669"/>
    <property type="project" value="UniProtKB-SubCell"/>
</dbReference>
<feature type="transmembrane region" description="Helical" evidence="5">
    <location>
        <begin position="309"/>
        <end position="327"/>
    </location>
</feature>
<keyword evidence="3 5" id="KW-1133">Transmembrane helix</keyword>
<sequence length="392" mass="43941">MTKLRNSQFYLLAVLSPILFLIPVIFSLINSPILSEGNKPIRIGVISSSSLGIILSEYRGITYIPIEKINKNRDGTYEFSDYYGIIDLSPYSSLDSVGKGVKIYLASSDEHILGTVLRKSETWLQWQQYVSAYSKNSSAQVRELLYKREVELNPVYPSQKEHSFVASVLSYTIGMLIYLTLILYNNNLLRSMAEEKSNKLAEVLSIYIDPKYLVLGKILGMSIASLLQVAIWIIAYAGYFLVLIWYDANYIGHYDSSVSPIDTLMSFIQINIHNTVGIEFPLFFFLGILLNGAIFSIIATLSSSKAGRFLTPLGNMLIILTIYFGMYVAGNPDTEMTQILSYLPISSYIAIPVLSVYGIPKMRIFISLFVLSVGVTLGLLLSITLYKKSLRC</sequence>
<evidence type="ECO:0000256" key="2">
    <source>
        <dbReference type="ARBA" id="ARBA00022692"/>
    </source>
</evidence>
<keyword evidence="2 5" id="KW-0812">Transmembrane</keyword>